<proteinExistence type="predicted"/>
<organism evidence="2 3">
    <name type="scientific">Amycolatopsis albidoflavus</name>
    <dbReference type="NCBI Taxonomy" id="102226"/>
    <lineage>
        <taxon>Bacteria</taxon>
        <taxon>Bacillati</taxon>
        <taxon>Actinomycetota</taxon>
        <taxon>Actinomycetes</taxon>
        <taxon>Pseudonocardiales</taxon>
        <taxon>Pseudonocardiaceae</taxon>
        <taxon>Amycolatopsis</taxon>
    </lineage>
</organism>
<reference evidence="3" key="1">
    <citation type="journal article" date="2019" name="Int. J. Syst. Evol. Microbiol.">
        <title>The Global Catalogue of Microorganisms (GCM) 10K type strain sequencing project: providing services to taxonomists for standard genome sequencing and annotation.</title>
        <authorList>
            <consortium name="The Broad Institute Genomics Platform"/>
            <consortium name="The Broad Institute Genome Sequencing Center for Infectious Disease"/>
            <person name="Wu L."/>
            <person name="Ma J."/>
        </authorList>
    </citation>
    <scope>NUCLEOTIDE SEQUENCE [LARGE SCALE GENOMIC DNA]</scope>
    <source>
        <strain evidence="3">CGMCC 4.7638</strain>
    </source>
</reference>
<comment type="caution">
    <text evidence="2">The sequence shown here is derived from an EMBL/GenBank/DDBJ whole genome shotgun (WGS) entry which is preliminary data.</text>
</comment>
<dbReference type="Pfam" id="PF02575">
    <property type="entry name" value="YbaB_DNA_bd"/>
    <property type="match status" value="1"/>
</dbReference>
<accession>A0ABW5HZJ8</accession>
<protein>
    <submittedName>
        <fullName evidence="2">YbaB/EbfC family nucleoid-associated protein</fullName>
    </submittedName>
</protein>
<feature type="compositionally biased region" description="Basic and acidic residues" evidence="1">
    <location>
        <begin position="168"/>
        <end position="188"/>
    </location>
</feature>
<evidence type="ECO:0000313" key="2">
    <source>
        <dbReference type="EMBL" id="MFD2481922.1"/>
    </source>
</evidence>
<dbReference type="EMBL" id="JBHUKQ010000011">
    <property type="protein sequence ID" value="MFD2481922.1"/>
    <property type="molecule type" value="Genomic_DNA"/>
</dbReference>
<dbReference type="Gene3D" id="3.30.1310.10">
    <property type="entry name" value="Nucleoid-associated protein YbaB-like domain"/>
    <property type="match status" value="1"/>
</dbReference>
<evidence type="ECO:0000313" key="3">
    <source>
        <dbReference type="Proteomes" id="UP001597542"/>
    </source>
</evidence>
<gene>
    <name evidence="2" type="ORF">ACFSUT_16670</name>
</gene>
<feature type="region of interest" description="Disordered" evidence="1">
    <location>
        <begin position="101"/>
        <end position="203"/>
    </location>
</feature>
<dbReference type="InterPro" id="IPR036894">
    <property type="entry name" value="YbaB-like_sf"/>
</dbReference>
<dbReference type="Proteomes" id="UP001597542">
    <property type="component" value="Unassembled WGS sequence"/>
</dbReference>
<dbReference type="SUPFAM" id="SSF82607">
    <property type="entry name" value="YbaB-like"/>
    <property type="match status" value="1"/>
</dbReference>
<name>A0ABW5HZJ8_9PSEU</name>
<keyword evidence="3" id="KW-1185">Reference proteome</keyword>
<dbReference type="RefSeq" id="WP_344279020.1">
    <property type="nucleotide sequence ID" value="NZ_BAAAHV010000016.1"/>
</dbReference>
<sequence length="203" mass="21082">MADPEELLQALSALSVEASSADNAVTATVNTDGVLTGLKLSGAVRNLPPEELAALVLHTYAEAQRQSAHQTASLLAPLGTRGYVMDRLMWRAGFTPDVAPAAPAAAPRRPARPVEAKPPAVPVQPKPAAVPVQSKPVAASGNPSAPLATAPGPRQATGGASAAPGEGDYLRNRTADPEQPTEPERPVSDEDWYEGGVRFDEAW</sequence>
<dbReference type="InterPro" id="IPR004401">
    <property type="entry name" value="YbaB/EbfC"/>
</dbReference>
<evidence type="ECO:0000256" key="1">
    <source>
        <dbReference type="SAM" id="MobiDB-lite"/>
    </source>
</evidence>